<dbReference type="GO" id="GO:0016814">
    <property type="term" value="F:hydrolase activity, acting on carbon-nitrogen (but not peptide) bonds, in cyclic amidines"/>
    <property type="evidence" value="ECO:0007669"/>
    <property type="project" value="TreeGrafter"/>
</dbReference>
<dbReference type="InterPro" id="IPR052349">
    <property type="entry name" value="Metallo-hydrolase_Enzymes"/>
</dbReference>
<evidence type="ECO:0000313" key="2">
    <source>
        <dbReference type="Proteomes" id="UP000809789"/>
    </source>
</evidence>
<keyword evidence="2" id="KW-1185">Reference proteome</keyword>
<evidence type="ECO:0008006" key="3">
    <source>
        <dbReference type="Google" id="ProtNLM"/>
    </source>
</evidence>
<sequence length="482" mass="53637">MVARATRQICDSHPCLPFMTPQDNADGSGGNGQIGQILQCRLGASEKDHPVDIKFEAGCIADIALHSTGTSQEHPTSKHAQTRTFDAGNRLLAPSLCHPHVHLDKAFILGHPKYSHLQVKDGTFDEAMKLTNEAKKMFELDDLLVRGRRSITESILAGVSHMRAFVEVDEIVGLKCLEAGTTLKQEFEDRCHVQLCAFAQLPLKPNDPAGDKIRHLMVQALLPEHHVDAVGSTPYVEKDEKAQQANIEWLVDLALEYEKHLDFHLDYSVDPESPAMVHLLLQFLKHRDWTSKSNKCITLGHCTRLIFYSDKDLHQLRTEIGDLPVSFVGLPTSDLYMMKTDPSLRLHQSELRTTLNVPKLIKDFGFNAAIGMNNIGNAFTPYGTCDPLFLATIAAGIYQTGTQQDARLLYDCVSSRAKAAIGFEDKVESGSERTSLRKGDEATFVLFPAGPEGFVSEQSIEGQIYYYNQGGRQVFYRGRLIT</sequence>
<gene>
    <name evidence="1" type="ORF">KVT40_002951</name>
</gene>
<proteinExistence type="predicted"/>
<dbReference type="InterPro" id="IPR032466">
    <property type="entry name" value="Metal_Hydrolase"/>
</dbReference>
<protein>
    <recommendedName>
        <fullName evidence="3">Metallo-dependent hydrolase</fullName>
    </recommendedName>
</protein>
<accession>A0A8K0PGL0</accession>
<dbReference type="EMBL" id="JAESVG020000003">
    <property type="protein sequence ID" value="KAG8629086.1"/>
    <property type="molecule type" value="Genomic_DNA"/>
</dbReference>
<organism evidence="1 2">
    <name type="scientific">Elsinoe batatas</name>
    <dbReference type="NCBI Taxonomy" id="2601811"/>
    <lineage>
        <taxon>Eukaryota</taxon>
        <taxon>Fungi</taxon>
        <taxon>Dikarya</taxon>
        <taxon>Ascomycota</taxon>
        <taxon>Pezizomycotina</taxon>
        <taxon>Dothideomycetes</taxon>
        <taxon>Dothideomycetidae</taxon>
        <taxon>Myriangiales</taxon>
        <taxon>Elsinoaceae</taxon>
        <taxon>Elsinoe</taxon>
    </lineage>
</organism>
<reference evidence="1" key="1">
    <citation type="submission" date="2021-07" db="EMBL/GenBank/DDBJ databases">
        <title>Elsinoe batatas strain:CRI-CJ2 Genome sequencing and assembly.</title>
        <authorList>
            <person name="Huang L."/>
        </authorList>
    </citation>
    <scope>NUCLEOTIDE SEQUENCE</scope>
    <source>
        <strain evidence="1">CRI-CJ2</strain>
    </source>
</reference>
<dbReference type="AlphaFoldDB" id="A0A8K0PGL0"/>
<evidence type="ECO:0000313" key="1">
    <source>
        <dbReference type="EMBL" id="KAG8629086.1"/>
    </source>
</evidence>
<name>A0A8K0PGL0_9PEZI</name>
<dbReference type="SUPFAM" id="SSF51556">
    <property type="entry name" value="Metallo-dependent hydrolases"/>
    <property type="match status" value="1"/>
</dbReference>
<dbReference type="Proteomes" id="UP000809789">
    <property type="component" value="Unassembled WGS sequence"/>
</dbReference>
<comment type="caution">
    <text evidence="1">The sequence shown here is derived from an EMBL/GenBank/DDBJ whole genome shotgun (WGS) entry which is preliminary data.</text>
</comment>
<dbReference type="PANTHER" id="PTHR32027">
    <property type="entry name" value="CYTOSINE DEAMINASE"/>
    <property type="match status" value="1"/>
</dbReference>
<dbReference type="Gene3D" id="3.20.20.140">
    <property type="entry name" value="Metal-dependent hydrolases"/>
    <property type="match status" value="1"/>
</dbReference>
<dbReference type="OrthoDB" id="10266980at2759"/>
<dbReference type="PANTHER" id="PTHR32027:SF0">
    <property type="entry name" value="CYTOSINE DEAMINASE"/>
    <property type="match status" value="1"/>
</dbReference>